<sequence>MATILEVQNVSKQFNGKTVLDNTSFLIAANEIIALVGKNGSGKSTLLKIIAAFIKPDSGKIVTHKTSLKVGYVPEVTPSHILFTPQEYLYHMGRIRGMPKKHLLKKIKELLEMFQLKESQNTRIVHFSKGMRQKVMIMQAMLEETDLLIMDEPLSGLDAKAQNDFEQILATVRDKGLSIILTCHETKLLENLVDSVLLIQENQIIHTKDFDSHPVHRLIFDIASLALLDEILPLMEIQQKQPLANGHFEIITIVQAKDSDQILLKLLQKNASIKYLANVHHKKEQFSSHF</sequence>
<feature type="domain" description="ABC transporter" evidence="4">
    <location>
        <begin position="5"/>
        <end position="226"/>
    </location>
</feature>
<dbReference type="OrthoDB" id="2290519at2"/>
<dbReference type="Pfam" id="PF00005">
    <property type="entry name" value="ABC_tran"/>
    <property type="match status" value="1"/>
</dbReference>
<evidence type="ECO:0000256" key="1">
    <source>
        <dbReference type="ARBA" id="ARBA00022448"/>
    </source>
</evidence>
<organism evidence="5 6">
    <name type="scientific">Lysinibacillus fusiformis</name>
    <dbReference type="NCBI Taxonomy" id="28031"/>
    <lineage>
        <taxon>Bacteria</taxon>
        <taxon>Bacillati</taxon>
        <taxon>Bacillota</taxon>
        <taxon>Bacilli</taxon>
        <taxon>Bacillales</taxon>
        <taxon>Bacillaceae</taxon>
        <taxon>Lysinibacillus</taxon>
    </lineage>
</organism>
<evidence type="ECO:0000313" key="5">
    <source>
        <dbReference type="EMBL" id="ODV55419.1"/>
    </source>
</evidence>
<reference evidence="5 6" key="1">
    <citation type="submission" date="2016-09" db="EMBL/GenBank/DDBJ databases">
        <title>Draft genome sequence of the soil isolate, Lysinibacillus fusiformis M5, a potential hypoxanthine producer.</title>
        <authorList>
            <person name="Gallegos-Monterrosa R."/>
            <person name="Maroti G."/>
            <person name="Balint B."/>
            <person name="Kovacs A.T."/>
        </authorList>
    </citation>
    <scope>NUCLEOTIDE SEQUENCE [LARGE SCALE GENOMIC DNA]</scope>
    <source>
        <strain evidence="5 6">M5</strain>
    </source>
</reference>
<dbReference type="CDD" id="cd03230">
    <property type="entry name" value="ABC_DR_subfamily_A"/>
    <property type="match status" value="1"/>
</dbReference>
<dbReference type="InterPro" id="IPR003439">
    <property type="entry name" value="ABC_transporter-like_ATP-bd"/>
</dbReference>
<evidence type="ECO:0000256" key="2">
    <source>
        <dbReference type="ARBA" id="ARBA00022741"/>
    </source>
</evidence>
<comment type="caution">
    <text evidence="5">The sequence shown here is derived from an EMBL/GenBank/DDBJ whole genome shotgun (WGS) entry which is preliminary data.</text>
</comment>
<keyword evidence="3 5" id="KW-0067">ATP-binding</keyword>
<evidence type="ECO:0000259" key="4">
    <source>
        <dbReference type="PROSITE" id="PS50893"/>
    </source>
</evidence>
<dbReference type="RefSeq" id="WP_069480505.1">
    <property type="nucleotide sequence ID" value="NZ_KV766182.1"/>
</dbReference>
<dbReference type="PANTHER" id="PTHR42939:SF1">
    <property type="entry name" value="ABC TRANSPORTER ATP-BINDING PROTEIN ALBC-RELATED"/>
    <property type="match status" value="1"/>
</dbReference>
<keyword evidence="1" id="KW-0813">Transport</keyword>
<dbReference type="EMBL" id="MECQ01000001">
    <property type="protein sequence ID" value="ODV55419.1"/>
    <property type="molecule type" value="Genomic_DNA"/>
</dbReference>
<dbReference type="Gene3D" id="3.40.50.300">
    <property type="entry name" value="P-loop containing nucleotide triphosphate hydrolases"/>
    <property type="match status" value="1"/>
</dbReference>
<dbReference type="GO" id="GO:0005524">
    <property type="term" value="F:ATP binding"/>
    <property type="evidence" value="ECO:0007669"/>
    <property type="project" value="UniProtKB-KW"/>
</dbReference>
<dbReference type="InterPro" id="IPR003593">
    <property type="entry name" value="AAA+_ATPase"/>
</dbReference>
<dbReference type="GO" id="GO:0016887">
    <property type="term" value="F:ATP hydrolysis activity"/>
    <property type="evidence" value="ECO:0007669"/>
    <property type="project" value="InterPro"/>
</dbReference>
<protein>
    <submittedName>
        <fullName evidence="5">ABC transporter ATP-binding protein</fullName>
    </submittedName>
</protein>
<dbReference type="AlphaFoldDB" id="A0A1E4R4P2"/>
<dbReference type="SMART" id="SM00382">
    <property type="entry name" value="AAA"/>
    <property type="match status" value="1"/>
</dbReference>
<keyword evidence="2" id="KW-0547">Nucleotide-binding</keyword>
<evidence type="ECO:0000256" key="3">
    <source>
        <dbReference type="ARBA" id="ARBA00022840"/>
    </source>
</evidence>
<dbReference type="InterPro" id="IPR027417">
    <property type="entry name" value="P-loop_NTPase"/>
</dbReference>
<gene>
    <name evidence="5" type="ORF">BG258_05640</name>
</gene>
<accession>A0A1E4R4P2</accession>
<proteinExistence type="predicted"/>
<dbReference type="SUPFAM" id="SSF52540">
    <property type="entry name" value="P-loop containing nucleoside triphosphate hydrolases"/>
    <property type="match status" value="1"/>
</dbReference>
<evidence type="ECO:0000313" key="6">
    <source>
        <dbReference type="Proteomes" id="UP000094784"/>
    </source>
</evidence>
<dbReference type="Proteomes" id="UP000094784">
    <property type="component" value="Unassembled WGS sequence"/>
</dbReference>
<dbReference type="PROSITE" id="PS50893">
    <property type="entry name" value="ABC_TRANSPORTER_2"/>
    <property type="match status" value="1"/>
</dbReference>
<dbReference type="PANTHER" id="PTHR42939">
    <property type="entry name" value="ABC TRANSPORTER ATP-BINDING PROTEIN ALBC-RELATED"/>
    <property type="match status" value="1"/>
</dbReference>
<dbReference type="InterPro" id="IPR051782">
    <property type="entry name" value="ABC_Transporter_VariousFunc"/>
</dbReference>
<name>A0A1E4R4P2_9BACI</name>